<name>A0A8E2JTM5_9PEZI</name>
<feature type="compositionally biased region" description="Polar residues" evidence="3">
    <location>
        <begin position="79"/>
        <end position="103"/>
    </location>
</feature>
<evidence type="ECO:0000313" key="6">
    <source>
        <dbReference type="Proteomes" id="UP000250140"/>
    </source>
</evidence>
<proteinExistence type="predicted"/>
<dbReference type="InterPro" id="IPR046347">
    <property type="entry name" value="bZIP_sf"/>
</dbReference>
<dbReference type="GO" id="GO:0001228">
    <property type="term" value="F:DNA-binding transcription activator activity, RNA polymerase II-specific"/>
    <property type="evidence" value="ECO:0007669"/>
    <property type="project" value="TreeGrafter"/>
</dbReference>
<evidence type="ECO:0000256" key="3">
    <source>
        <dbReference type="SAM" id="MobiDB-lite"/>
    </source>
</evidence>
<dbReference type="AlphaFoldDB" id="A0A8E2JTM5"/>
<sequence length="197" mass="21453">MDLPYFSQWPAQNDSGIIGDTLDNTSPNIPYLSSASASPVLPNVYSLSGELVQGSSSHSIIDHTIDYQMASTPIEGASEVTSPSSGPATDGHATSQTRTCSTSEKQRARNRQSQKAFRERKEAHIRDLEGRIVTLTKRSDELEASNTELKSECARLRSLVVLLMGGESEGKAGPSEDTQTKRAMRLKRLLELIDSVD</sequence>
<dbReference type="InterPro" id="IPR050936">
    <property type="entry name" value="AP-1-like"/>
</dbReference>
<organism evidence="5 6">
    <name type="scientific">Glonium stellatum</name>
    <dbReference type="NCBI Taxonomy" id="574774"/>
    <lineage>
        <taxon>Eukaryota</taxon>
        <taxon>Fungi</taxon>
        <taxon>Dikarya</taxon>
        <taxon>Ascomycota</taxon>
        <taxon>Pezizomycotina</taxon>
        <taxon>Dothideomycetes</taxon>
        <taxon>Pleosporomycetidae</taxon>
        <taxon>Gloniales</taxon>
        <taxon>Gloniaceae</taxon>
        <taxon>Glonium</taxon>
    </lineage>
</organism>
<evidence type="ECO:0000313" key="5">
    <source>
        <dbReference type="EMBL" id="OCL08897.1"/>
    </source>
</evidence>
<reference evidence="5 6" key="1">
    <citation type="journal article" date="2016" name="Nat. Commun.">
        <title>Ectomycorrhizal ecology is imprinted in the genome of the dominant symbiotic fungus Cenococcum geophilum.</title>
        <authorList>
            <consortium name="DOE Joint Genome Institute"/>
            <person name="Peter M."/>
            <person name="Kohler A."/>
            <person name="Ohm R.A."/>
            <person name="Kuo A."/>
            <person name="Krutzmann J."/>
            <person name="Morin E."/>
            <person name="Arend M."/>
            <person name="Barry K.W."/>
            <person name="Binder M."/>
            <person name="Choi C."/>
            <person name="Clum A."/>
            <person name="Copeland A."/>
            <person name="Grisel N."/>
            <person name="Haridas S."/>
            <person name="Kipfer T."/>
            <person name="LaButti K."/>
            <person name="Lindquist E."/>
            <person name="Lipzen A."/>
            <person name="Maire R."/>
            <person name="Meier B."/>
            <person name="Mihaltcheva S."/>
            <person name="Molinier V."/>
            <person name="Murat C."/>
            <person name="Poggeler S."/>
            <person name="Quandt C.A."/>
            <person name="Sperisen C."/>
            <person name="Tritt A."/>
            <person name="Tisserant E."/>
            <person name="Crous P.W."/>
            <person name="Henrissat B."/>
            <person name="Nehls U."/>
            <person name="Egli S."/>
            <person name="Spatafora J.W."/>
            <person name="Grigoriev I.V."/>
            <person name="Martin F.M."/>
        </authorList>
    </citation>
    <scope>NUCLEOTIDE SEQUENCE [LARGE SCALE GENOMIC DNA]</scope>
    <source>
        <strain evidence="5 6">CBS 207.34</strain>
    </source>
</reference>
<keyword evidence="6" id="KW-1185">Reference proteome</keyword>
<dbReference type="PROSITE" id="PS00036">
    <property type="entry name" value="BZIP_BASIC"/>
    <property type="match status" value="1"/>
</dbReference>
<gene>
    <name evidence="5" type="ORF">AOQ84DRAFT_388531</name>
</gene>
<dbReference type="PROSITE" id="PS50217">
    <property type="entry name" value="BZIP"/>
    <property type="match status" value="1"/>
</dbReference>
<dbReference type="SMART" id="SM00338">
    <property type="entry name" value="BRLZ"/>
    <property type="match status" value="1"/>
</dbReference>
<evidence type="ECO:0000256" key="1">
    <source>
        <dbReference type="ARBA" id="ARBA00004123"/>
    </source>
</evidence>
<dbReference type="SUPFAM" id="SSF57959">
    <property type="entry name" value="Leucine zipper domain"/>
    <property type="match status" value="1"/>
</dbReference>
<dbReference type="EMBL" id="KV749561">
    <property type="protein sequence ID" value="OCL08897.1"/>
    <property type="molecule type" value="Genomic_DNA"/>
</dbReference>
<feature type="domain" description="BZIP" evidence="4">
    <location>
        <begin position="104"/>
        <end position="163"/>
    </location>
</feature>
<dbReference type="PANTHER" id="PTHR40621">
    <property type="entry name" value="TRANSCRIPTION FACTOR KAPC-RELATED"/>
    <property type="match status" value="1"/>
</dbReference>
<dbReference type="OrthoDB" id="3725125at2759"/>
<dbReference type="Pfam" id="PF00170">
    <property type="entry name" value="bZIP_1"/>
    <property type="match status" value="1"/>
</dbReference>
<dbReference type="InterPro" id="IPR004827">
    <property type="entry name" value="bZIP"/>
</dbReference>
<dbReference type="CDD" id="cd14688">
    <property type="entry name" value="bZIP_YAP"/>
    <property type="match status" value="1"/>
</dbReference>
<evidence type="ECO:0000259" key="4">
    <source>
        <dbReference type="PROSITE" id="PS50217"/>
    </source>
</evidence>
<accession>A0A8E2JTM5</accession>
<dbReference type="GO" id="GO:0000976">
    <property type="term" value="F:transcription cis-regulatory region binding"/>
    <property type="evidence" value="ECO:0007669"/>
    <property type="project" value="InterPro"/>
</dbReference>
<dbReference type="Proteomes" id="UP000250140">
    <property type="component" value="Unassembled WGS sequence"/>
</dbReference>
<keyword evidence="2" id="KW-0539">Nucleus</keyword>
<evidence type="ECO:0000256" key="2">
    <source>
        <dbReference type="ARBA" id="ARBA00023242"/>
    </source>
</evidence>
<dbReference type="GO" id="GO:0090575">
    <property type="term" value="C:RNA polymerase II transcription regulator complex"/>
    <property type="evidence" value="ECO:0007669"/>
    <property type="project" value="TreeGrafter"/>
</dbReference>
<feature type="region of interest" description="Disordered" evidence="3">
    <location>
        <begin position="76"/>
        <end position="122"/>
    </location>
</feature>
<comment type="subcellular location">
    <subcellularLocation>
        <location evidence="1">Nucleus</location>
    </subcellularLocation>
</comment>
<dbReference type="Gene3D" id="1.20.5.170">
    <property type="match status" value="1"/>
</dbReference>
<protein>
    <recommendedName>
        <fullName evidence="4">BZIP domain-containing protein</fullName>
    </recommendedName>
</protein>
<dbReference type="PANTHER" id="PTHR40621:SF6">
    <property type="entry name" value="AP-1-LIKE TRANSCRIPTION FACTOR YAP1-RELATED"/>
    <property type="match status" value="1"/>
</dbReference>